<reference evidence="2 3" key="2">
    <citation type="submission" date="2024-07" db="EMBL/GenBank/DDBJ databases">
        <authorList>
            <person name="Akdeniz Z."/>
        </authorList>
    </citation>
    <scope>NUCLEOTIDE SEQUENCE [LARGE SCALE GENOMIC DNA]</scope>
</reference>
<dbReference type="InterPro" id="IPR001005">
    <property type="entry name" value="SANT/Myb"/>
</dbReference>
<name>A0AA86U6C8_9EUKA</name>
<sequence>MIQMNILDALKDNYLVVNQIHQYAHMISRYQSTNSKKVKDKWSCEEDQLMESAISIFGTNCIAISEVVSSKSAAQVYQRMRYLRERRARSQCGSKIL</sequence>
<gene>
    <name evidence="1" type="ORF">HINF_LOCUS19548</name>
    <name evidence="2" type="ORF">HINF_LOCUS30937</name>
</gene>
<evidence type="ECO:0000313" key="2">
    <source>
        <dbReference type="EMBL" id="CAL6026628.1"/>
    </source>
</evidence>
<accession>A0AA86U6C8</accession>
<protein>
    <submittedName>
        <fullName evidence="1">SANT/Myb domain</fullName>
    </submittedName>
    <submittedName>
        <fullName evidence="2">SANT/Myb_domain</fullName>
    </submittedName>
</protein>
<keyword evidence="3" id="KW-1185">Reference proteome</keyword>
<dbReference type="InterPro" id="IPR009057">
    <property type="entry name" value="Homeodomain-like_sf"/>
</dbReference>
<dbReference type="EMBL" id="CAXDID020000102">
    <property type="protein sequence ID" value="CAL6026628.1"/>
    <property type="molecule type" value="Genomic_DNA"/>
</dbReference>
<dbReference type="SUPFAM" id="SSF46689">
    <property type="entry name" value="Homeodomain-like"/>
    <property type="match status" value="1"/>
</dbReference>
<dbReference type="AlphaFoldDB" id="A0AA86U6C8"/>
<dbReference type="Gene3D" id="1.20.58.1880">
    <property type="match status" value="1"/>
</dbReference>
<dbReference type="EMBL" id="CATOUU010000499">
    <property type="protein sequence ID" value="CAI9931903.1"/>
    <property type="molecule type" value="Genomic_DNA"/>
</dbReference>
<dbReference type="CDD" id="cd00167">
    <property type="entry name" value="SANT"/>
    <property type="match status" value="1"/>
</dbReference>
<comment type="caution">
    <text evidence="1">The sequence shown here is derived from an EMBL/GenBank/DDBJ whole genome shotgun (WGS) entry which is preliminary data.</text>
</comment>
<organism evidence="1">
    <name type="scientific">Hexamita inflata</name>
    <dbReference type="NCBI Taxonomy" id="28002"/>
    <lineage>
        <taxon>Eukaryota</taxon>
        <taxon>Metamonada</taxon>
        <taxon>Diplomonadida</taxon>
        <taxon>Hexamitidae</taxon>
        <taxon>Hexamitinae</taxon>
        <taxon>Hexamita</taxon>
    </lineage>
</organism>
<proteinExistence type="predicted"/>
<evidence type="ECO:0000313" key="3">
    <source>
        <dbReference type="Proteomes" id="UP001642409"/>
    </source>
</evidence>
<reference evidence="1" key="1">
    <citation type="submission" date="2023-06" db="EMBL/GenBank/DDBJ databases">
        <authorList>
            <person name="Kurt Z."/>
        </authorList>
    </citation>
    <scope>NUCLEOTIDE SEQUENCE</scope>
</reference>
<dbReference type="Proteomes" id="UP001642409">
    <property type="component" value="Unassembled WGS sequence"/>
</dbReference>
<evidence type="ECO:0000313" key="1">
    <source>
        <dbReference type="EMBL" id="CAI9931903.1"/>
    </source>
</evidence>